<evidence type="ECO:0000313" key="2">
    <source>
        <dbReference type="Proteomes" id="UP001528920"/>
    </source>
</evidence>
<keyword evidence="2" id="KW-1185">Reference proteome</keyword>
<dbReference type="RefSeq" id="WP_275109002.1">
    <property type="nucleotide sequence ID" value="NZ_JAKJSC010000001.1"/>
</dbReference>
<gene>
    <name evidence="1" type="ORF">L3049_06550</name>
</gene>
<dbReference type="Pfam" id="PF08889">
    <property type="entry name" value="WbqC"/>
    <property type="match status" value="1"/>
</dbReference>
<name>A0ABT5VQU0_9BACT</name>
<protein>
    <submittedName>
        <fullName evidence="1">WbqC family protein</fullName>
    </submittedName>
</protein>
<organism evidence="1 2">
    <name type="scientific">Paralabilibaculum antarcticum</name>
    <dbReference type="NCBI Taxonomy" id="2912572"/>
    <lineage>
        <taxon>Bacteria</taxon>
        <taxon>Pseudomonadati</taxon>
        <taxon>Bacteroidota</taxon>
        <taxon>Bacteroidia</taxon>
        <taxon>Marinilabiliales</taxon>
        <taxon>Marinifilaceae</taxon>
        <taxon>Paralabilibaculum</taxon>
    </lineage>
</organism>
<sequence>MKNTKTLLATSFFAPIQYYCKLVQYPEIFIEQWENYSKQTYRNRCNIYGANGVLPLSIPVVKATSKKILTKDVRISYDTNWQKLHWKGIEAAYKSSPFYEYYIDDFERFFTKKWDNLLEFNKEIQDEILGLLEIEPNIQFTDDFIEFGNSEYDDYRNIIHPKTSKSGIDRTFNQEKYTQVFGDKHGFQENLSILDLIFNLGPDSLSYLESSIVDL</sequence>
<dbReference type="InterPro" id="IPR014985">
    <property type="entry name" value="WbqC"/>
</dbReference>
<evidence type="ECO:0000313" key="1">
    <source>
        <dbReference type="EMBL" id="MDE5417662.1"/>
    </source>
</evidence>
<comment type="caution">
    <text evidence="1">The sequence shown here is derived from an EMBL/GenBank/DDBJ whole genome shotgun (WGS) entry which is preliminary data.</text>
</comment>
<proteinExistence type="predicted"/>
<dbReference type="Proteomes" id="UP001528920">
    <property type="component" value="Unassembled WGS sequence"/>
</dbReference>
<reference evidence="1 2" key="1">
    <citation type="submission" date="2022-01" db="EMBL/GenBank/DDBJ databases">
        <title>Labilibaculum sp. nov, a marine bacterium isolated from Antarctica.</title>
        <authorList>
            <person name="Dai W."/>
        </authorList>
    </citation>
    <scope>NUCLEOTIDE SEQUENCE [LARGE SCALE GENOMIC DNA]</scope>
    <source>
        <strain evidence="1 2">DW002</strain>
    </source>
</reference>
<dbReference type="EMBL" id="JAKJSC010000001">
    <property type="protein sequence ID" value="MDE5417662.1"/>
    <property type="molecule type" value="Genomic_DNA"/>
</dbReference>
<accession>A0ABT5VQU0</accession>